<comment type="subcellular location">
    <subcellularLocation>
        <location evidence="1">Cell membrane</location>
        <topology evidence="1">Multi-pass membrane protein</topology>
    </subcellularLocation>
</comment>
<keyword evidence="5 8" id="KW-0812">Transmembrane</keyword>
<dbReference type="Pfam" id="PF01594">
    <property type="entry name" value="AI-2E_transport"/>
    <property type="match status" value="1"/>
</dbReference>
<feature type="transmembrane region" description="Helical" evidence="8">
    <location>
        <begin position="12"/>
        <end position="34"/>
    </location>
</feature>
<sequence>MRTVGRELLPGPVRGLAAWCVVILLVAGVAYVGIQVCVVLRPAVVPVLLALLGTALLLPMHRWLLRAKVNRSVSAGLTCAAVLGVVGGAVYLVTVALVDTWDQIVASLRRAVRDLADRFGASGTSLEDLADDGLDLLGRFGGTAASGVVTGVSVAAQALGMAVLALLLVFFFLRDSDRAVGALRSLVPGGSADTVEAMARRAFEGVEGFMRGTTVVALIDAVCITAGLLVLRVPGAFGLGAIVFIGAYVPYVGAFVSGAAAVLVALADRGLAIALWTLGVVLAVQALEGNVFQPMVQSRTVRLHPAVILVALTAGASLAGIIGVLLAVPTTAAAVGVVHELRARSRVSGEPPAAESAADS</sequence>
<keyword evidence="7 8" id="KW-0472">Membrane</keyword>
<feature type="transmembrane region" description="Helical" evidence="8">
    <location>
        <begin position="237"/>
        <end position="263"/>
    </location>
</feature>
<feature type="transmembrane region" description="Helical" evidence="8">
    <location>
        <begin position="40"/>
        <end position="60"/>
    </location>
</feature>
<evidence type="ECO:0000256" key="2">
    <source>
        <dbReference type="ARBA" id="ARBA00009773"/>
    </source>
</evidence>
<accession>A0ABV5EBP1</accession>
<feature type="transmembrane region" description="Helical" evidence="8">
    <location>
        <begin position="270"/>
        <end position="287"/>
    </location>
</feature>
<protein>
    <submittedName>
        <fullName evidence="9">AI-2E family transporter</fullName>
    </submittedName>
</protein>
<evidence type="ECO:0000256" key="8">
    <source>
        <dbReference type="SAM" id="Phobius"/>
    </source>
</evidence>
<gene>
    <name evidence="9" type="ORF">VSS16_16055</name>
</gene>
<dbReference type="PANTHER" id="PTHR21716">
    <property type="entry name" value="TRANSMEMBRANE PROTEIN"/>
    <property type="match status" value="1"/>
</dbReference>
<keyword evidence="4" id="KW-1003">Cell membrane</keyword>
<feature type="transmembrane region" description="Helical" evidence="8">
    <location>
        <begin position="154"/>
        <end position="173"/>
    </location>
</feature>
<evidence type="ECO:0000313" key="9">
    <source>
        <dbReference type="EMBL" id="MFB8774225.1"/>
    </source>
</evidence>
<evidence type="ECO:0000256" key="3">
    <source>
        <dbReference type="ARBA" id="ARBA00022448"/>
    </source>
</evidence>
<comment type="similarity">
    <text evidence="2">Belongs to the autoinducer-2 exporter (AI-2E) (TC 2.A.86) family.</text>
</comment>
<reference evidence="9 10" key="1">
    <citation type="submission" date="2024-01" db="EMBL/GenBank/DDBJ databases">
        <title>Genome mining of biosynthetic gene clusters to explore secondary metabolites of Streptomyces sp.</title>
        <authorList>
            <person name="Baig A."/>
            <person name="Ajitkumar Shintre N."/>
            <person name="Kumar H."/>
            <person name="Anbarasu A."/>
            <person name="Ramaiah S."/>
        </authorList>
    </citation>
    <scope>NUCLEOTIDE SEQUENCE [LARGE SCALE GENOMIC DNA]</scope>
    <source>
        <strain evidence="9 10">A57</strain>
    </source>
</reference>
<comment type="caution">
    <text evidence="9">The sequence shown here is derived from an EMBL/GenBank/DDBJ whole genome shotgun (WGS) entry which is preliminary data.</text>
</comment>
<keyword evidence="3" id="KW-0813">Transport</keyword>
<evidence type="ECO:0000256" key="6">
    <source>
        <dbReference type="ARBA" id="ARBA00022989"/>
    </source>
</evidence>
<evidence type="ECO:0000313" key="10">
    <source>
        <dbReference type="Proteomes" id="UP001585080"/>
    </source>
</evidence>
<evidence type="ECO:0000256" key="4">
    <source>
        <dbReference type="ARBA" id="ARBA00022475"/>
    </source>
</evidence>
<evidence type="ECO:0000256" key="5">
    <source>
        <dbReference type="ARBA" id="ARBA00022692"/>
    </source>
</evidence>
<feature type="transmembrane region" description="Helical" evidence="8">
    <location>
        <begin position="307"/>
        <end position="338"/>
    </location>
</feature>
<dbReference type="InterPro" id="IPR002549">
    <property type="entry name" value="AI-2E-like"/>
</dbReference>
<dbReference type="RefSeq" id="WP_376732970.1">
    <property type="nucleotide sequence ID" value="NZ_JAYMRP010000012.1"/>
</dbReference>
<name>A0ABV5EBP1_9ACTN</name>
<organism evidence="9 10">
    <name type="scientific">Streptomyces broussonetiae</name>
    <dbReference type="NCBI Taxonomy" id="2686304"/>
    <lineage>
        <taxon>Bacteria</taxon>
        <taxon>Bacillati</taxon>
        <taxon>Actinomycetota</taxon>
        <taxon>Actinomycetes</taxon>
        <taxon>Kitasatosporales</taxon>
        <taxon>Streptomycetaceae</taxon>
        <taxon>Streptomyces</taxon>
    </lineage>
</organism>
<feature type="transmembrane region" description="Helical" evidence="8">
    <location>
        <begin position="72"/>
        <end position="98"/>
    </location>
</feature>
<keyword evidence="6 8" id="KW-1133">Transmembrane helix</keyword>
<evidence type="ECO:0000256" key="7">
    <source>
        <dbReference type="ARBA" id="ARBA00023136"/>
    </source>
</evidence>
<dbReference type="Proteomes" id="UP001585080">
    <property type="component" value="Unassembled WGS sequence"/>
</dbReference>
<feature type="transmembrane region" description="Helical" evidence="8">
    <location>
        <begin position="208"/>
        <end position="231"/>
    </location>
</feature>
<keyword evidence="10" id="KW-1185">Reference proteome</keyword>
<dbReference type="PANTHER" id="PTHR21716:SF53">
    <property type="entry name" value="PERMEASE PERM-RELATED"/>
    <property type="match status" value="1"/>
</dbReference>
<evidence type="ECO:0000256" key="1">
    <source>
        <dbReference type="ARBA" id="ARBA00004651"/>
    </source>
</evidence>
<proteinExistence type="inferred from homology"/>
<dbReference type="EMBL" id="JAYMRP010000012">
    <property type="protein sequence ID" value="MFB8774225.1"/>
    <property type="molecule type" value="Genomic_DNA"/>
</dbReference>